<dbReference type="PANTHER" id="PTHR37293">
    <property type="entry name" value="PHAGE REPLICATION PROTEIN-RELATED"/>
    <property type="match status" value="1"/>
</dbReference>
<feature type="domain" description="DnaB/C C-terminal" evidence="2">
    <location>
        <begin position="138"/>
        <end position="210"/>
    </location>
</feature>
<dbReference type="InterPro" id="IPR034829">
    <property type="entry name" value="DnaD-like_sf"/>
</dbReference>
<comment type="caution">
    <text evidence="4">The sequence shown here is derived from an EMBL/GenBank/DDBJ whole genome shotgun (WGS) entry which is preliminary data.</text>
</comment>
<evidence type="ECO:0000259" key="3">
    <source>
        <dbReference type="Pfam" id="PF21984"/>
    </source>
</evidence>
<accession>A0ABU8SGG7</accession>
<dbReference type="InterPro" id="IPR036388">
    <property type="entry name" value="WH-like_DNA-bd_sf"/>
</dbReference>
<name>A0ABU8SGG7_9LACO</name>
<evidence type="ECO:0000313" key="4">
    <source>
        <dbReference type="EMBL" id="MEJ6348470.1"/>
    </source>
</evidence>
<dbReference type="PANTHER" id="PTHR37293:SF6">
    <property type="entry name" value="DNA REPLICATION PROTEIN DNAD"/>
    <property type="match status" value="1"/>
</dbReference>
<evidence type="ECO:0000259" key="2">
    <source>
        <dbReference type="Pfam" id="PF07261"/>
    </source>
</evidence>
<dbReference type="RefSeq" id="WP_339969667.1">
    <property type="nucleotide sequence ID" value="NZ_JAWMWG010000001.1"/>
</dbReference>
<keyword evidence="5" id="KW-1185">Reference proteome</keyword>
<dbReference type="NCBIfam" id="TIGR01446">
    <property type="entry name" value="DnaD_dom"/>
    <property type="match status" value="1"/>
</dbReference>
<comment type="similarity">
    <text evidence="1">Belongs to the DnaB/DnaD family.</text>
</comment>
<dbReference type="Pfam" id="PF21984">
    <property type="entry name" value="DnaD_N"/>
    <property type="match status" value="1"/>
</dbReference>
<gene>
    <name evidence="4" type="ORF">R4Y45_04415</name>
</gene>
<evidence type="ECO:0000313" key="5">
    <source>
        <dbReference type="Proteomes" id="UP001377804"/>
    </source>
</evidence>
<organism evidence="4 5">
    <name type="scientific">Holzapfeliella saturejae</name>
    <dbReference type="NCBI Taxonomy" id="3082953"/>
    <lineage>
        <taxon>Bacteria</taxon>
        <taxon>Bacillati</taxon>
        <taxon>Bacillota</taxon>
        <taxon>Bacilli</taxon>
        <taxon>Lactobacillales</taxon>
        <taxon>Lactobacillaceae</taxon>
        <taxon>Holzapfeliella</taxon>
    </lineage>
</organism>
<sequence>MESKSLLLYQQGFSSISQALLNYYNKINVSDLELIVLLQLEKYRQNGNFFPSNNDIHQHTNLSAHDVGQILQSLVSKELIEIIQTTDKVNKIETQYRLDNLYQKLVDYIDNNICESESETEEVLMEPDNQDGLSYVMRQFEIEFGRLLSPIEREMIQSWLLEDNYNQEVVILALRESVLSQVYNFKYIDKILLNWQKMNLKTPQQVKQYQEKF</sequence>
<dbReference type="Gene3D" id="1.10.10.630">
    <property type="entry name" value="DnaD domain-like"/>
    <property type="match status" value="1"/>
</dbReference>
<reference evidence="4 5" key="1">
    <citation type="submission" date="2023-10" db="EMBL/GenBank/DDBJ databases">
        <title>Holzapfeliella saturejae sp. nov. isolated from Satureja montana flowers.</title>
        <authorList>
            <person name="Alcantara C."/>
            <person name="Zuniga M."/>
            <person name="Landete J.M."/>
            <person name="Monedero V."/>
        </authorList>
    </citation>
    <scope>NUCLEOTIDE SEQUENCE [LARGE SCALE GENOMIC DNA]</scope>
    <source>
        <strain evidence="4 5">He02</strain>
    </source>
</reference>
<dbReference type="Pfam" id="PF07261">
    <property type="entry name" value="DnaB_2"/>
    <property type="match status" value="1"/>
</dbReference>
<dbReference type="InterPro" id="IPR053162">
    <property type="entry name" value="DnaD"/>
</dbReference>
<dbReference type="InterPro" id="IPR006343">
    <property type="entry name" value="DnaB/C_C"/>
</dbReference>
<dbReference type="SUPFAM" id="SSF158499">
    <property type="entry name" value="DnaD domain-like"/>
    <property type="match status" value="1"/>
</dbReference>
<dbReference type="Proteomes" id="UP001377804">
    <property type="component" value="Unassembled WGS sequence"/>
</dbReference>
<feature type="domain" description="DnaD N-terminal" evidence="3">
    <location>
        <begin position="16"/>
        <end position="112"/>
    </location>
</feature>
<proteinExistence type="inferred from homology"/>
<dbReference type="EMBL" id="JAWMWG010000001">
    <property type="protein sequence ID" value="MEJ6348470.1"/>
    <property type="molecule type" value="Genomic_DNA"/>
</dbReference>
<protein>
    <submittedName>
        <fullName evidence="4">DnaD domain protein</fullName>
    </submittedName>
</protein>
<evidence type="ECO:0000256" key="1">
    <source>
        <dbReference type="ARBA" id="ARBA00093462"/>
    </source>
</evidence>
<dbReference type="InterPro" id="IPR053843">
    <property type="entry name" value="DnaD_N"/>
</dbReference>
<dbReference type="Gene3D" id="1.10.10.10">
    <property type="entry name" value="Winged helix-like DNA-binding domain superfamily/Winged helix DNA-binding domain"/>
    <property type="match status" value="1"/>
</dbReference>